<evidence type="ECO:0000256" key="10">
    <source>
        <dbReference type="ARBA" id="ARBA00022840"/>
    </source>
</evidence>
<evidence type="ECO:0000256" key="2">
    <source>
        <dbReference type="ARBA" id="ARBA00004870"/>
    </source>
</evidence>
<dbReference type="UniPathway" id="UPA00359">
    <property type="reaction ID" value="UER00482"/>
</dbReference>
<evidence type="ECO:0000313" key="15">
    <source>
        <dbReference type="Proteomes" id="UP000321933"/>
    </source>
</evidence>
<keyword evidence="8 13" id="KW-0547">Nucleotide-binding</keyword>
<dbReference type="RefSeq" id="WP_148063092.1">
    <property type="nucleotide sequence ID" value="NZ_VRYZ01000002.1"/>
</dbReference>
<evidence type="ECO:0000256" key="3">
    <source>
        <dbReference type="ARBA" id="ARBA00012071"/>
    </source>
</evidence>
<dbReference type="PANTHER" id="PTHR42724">
    <property type="entry name" value="TETRAACYLDISACCHARIDE 4'-KINASE"/>
    <property type="match status" value="1"/>
</dbReference>
<dbReference type="OrthoDB" id="9766423at2"/>
<evidence type="ECO:0000256" key="13">
    <source>
        <dbReference type="HAMAP-Rule" id="MF_00409"/>
    </source>
</evidence>
<keyword evidence="15" id="KW-1185">Reference proteome</keyword>
<dbReference type="HAMAP" id="MF_00409">
    <property type="entry name" value="LpxK"/>
    <property type="match status" value="1"/>
</dbReference>
<dbReference type="NCBIfam" id="TIGR00682">
    <property type="entry name" value="lpxK"/>
    <property type="match status" value="1"/>
</dbReference>
<evidence type="ECO:0000256" key="1">
    <source>
        <dbReference type="ARBA" id="ARBA00002274"/>
    </source>
</evidence>
<dbReference type="GO" id="GO:0009244">
    <property type="term" value="P:lipopolysaccharide core region biosynthetic process"/>
    <property type="evidence" value="ECO:0007669"/>
    <property type="project" value="TreeGrafter"/>
</dbReference>
<evidence type="ECO:0000256" key="4">
    <source>
        <dbReference type="ARBA" id="ARBA00016436"/>
    </source>
</evidence>
<keyword evidence="5 13" id="KW-0444">Lipid biosynthesis</keyword>
<dbReference type="AlphaFoldDB" id="A0A5C8ZXF6"/>
<dbReference type="GO" id="GO:0009029">
    <property type="term" value="F:lipid-A 4'-kinase activity"/>
    <property type="evidence" value="ECO:0007669"/>
    <property type="project" value="UniProtKB-UniRule"/>
</dbReference>
<evidence type="ECO:0000256" key="12">
    <source>
        <dbReference type="ARBA" id="ARBA00029757"/>
    </source>
</evidence>
<evidence type="ECO:0000256" key="5">
    <source>
        <dbReference type="ARBA" id="ARBA00022516"/>
    </source>
</evidence>
<comment type="similarity">
    <text evidence="13">Belongs to the LpxK family.</text>
</comment>
<proteinExistence type="inferred from homology"/>
<dbReference type="PANTHER" id="PTHR42724:SF1">
    <property type="entry name" value="TETRAACYLDISACCHARIDE 4'-KINASE, MITOCHONDRIAL-RELATED"/>
    <property type="match status" value="1"/>
</dbReference>
<keyword evidence="7 13" id="KW-0808">Transferase</keyword>
<accession>A0A5C8ZXF6</accession>
<sequence length="330" mass="35712">MSAVERLERAWYQGAPWLCLLWPLEALFRLMTALRRWLYRRGVLARYRPAVPVVVVGNITVGGTGKTPVVIALVEALQRAGLQPGVVSRGYGATAGHFPHRLDGQSTAAQAGDEPLLIFQRTAAACVVDPQRARAARELEGCGVDIIVSDDGLQHYGLDRDYEIAVLDAARGSGNGHCLPAGPLREPVSRLQRVQYRLYRGSDDAATGVRYRADALISLCGTQRRLLSDFAGAERVQALAGIGQPAQFFATLEAAGLSVQAHSFPDHHAYSAADFAALPAGPIIMTEKDAVKCRPLLPAGRRADAWFLRIDAELPQALLEQVIALARRGH</sequence>
<reference evidence="14 15" key="1">
    <citation type="submission" date="2019-08" db="EMBL/GenBank/DDBJ databases">
        <title>Parahaliea maris sp. nov., isolated from the surface seawater.</title>
        <authorList>
            <person name="Liu Y."/>
        </authorList>
    </citation>
    <scope>NUCLEOTIDE SEQUENCE [LARGE SCALE GENOMIC DNA]</scope>
    <source>
        <strain evidence="14 15">S2-26</strain>
    </source>
</reference>
<name>A0A5C8ZXF6_9GAMM</name>
<dbReference type="SUPFAM" id="SSF52540">
    <property type="entry name" value="P-loop containing nucleoside triphosphate hydrolases"/>
    <property type="match status" value="1"/>
</dbReference>
<dbReference type="InterPro" id="IPR027417">
    <property type="entry name" value="P-loop_NTPase"/>
</dbReference>
<dbReference type="GO" id="GO:0009245">
    <property type="term" value="P:lipid A biosynthetic process"/>
    <property type="evidence" value="ECO:0007669"/>
    <property type="project" value="UniProtKB-UniRule"/>
</dbReference>
<organism evidence="14 15">
    <name type="scientific">Parahaliea aestuarii</name>
    <dbReference type="NCBI Taxonomy" id="1852021"/>
    <lineage>
        <taxon>Bacteria</taxon>
        <taxon>Pseudomonadati</taxon>
        <taxon>Pseudomonadota</taxon>
        <taxon>Gammaproteobacteria</taxon>
        <taxon>Cellvibrionales</taxon>
        <taxon>Halieaceae</taxon>
        <taxon>Parahaliea</taxon>
    </lineage>
</organism>
<comment type="catalytic activity">
    <reaction evidence="13">
        <text>a lipid A disaccharide + ATP = a lipid IVA + ADP + H(+)</text>
        <dbReference type="Rhea" id="RHEA:67840"/>
        <dbReference type="ChEBI" id="CHEBI:15378"/>
        <dbReference type="ChEBI" id="CHEBI:30616"/>
        <dbReference type="ChEBI" id="CHEBI:176343"/>
        <dbReference type="ChEBI" id="CHEBI:176425"/>
        <dbReference type="ChEBI" id="CHEBI:456216"/>
        <dbReference type="EC" id="2.7.1.130"/>
    </reaction>
</comment>
<comment type="pathway">
    <text evidence="2 13">Glycolipid biosynthesis; lipid IV(A) biosynthesis; lipid IV(A) from (3R)-3-hydroxytetradecanoyl-[acyl-carrier-protein] and UDP-N-acetyl-alpha-D-glucosamine: step 6/6.</text>
</comment>
<dbReference type="Proteomes" id="UP000321933">
    <property type="component" value="Unassembled WGS sequence"/>
</dbReference>
<evidence type="ECO:0000313" key="14">
    <source>
        <dbReference type="EMBL" id="TXS93156.1"/>
    </source>
</evidence>
<evidence type="ECO:0000256" key="6">
    <source>
        <dbReference type="ARBA" id="ARBA00022556"/>
    </source>
</evidence>
<dbReference type="EMBL" id="VRYZ01000002">
    <property type="protein sequence ID" value="TXS93156.1"/>
    <property type="molecule type" value="Genomic_DNA"/>
</dbReference>
<keyword evidence="10 13" id="KW-0067">ATP-binding</keyword>
<keyword evidence="6 13" id="KW-0441">Lipid A biosynthesis</keyword>
<dbReference type="EC" id="2.7.1.130" evidence="3 13"/>
<comment type="function">
    <text evidence="1 13">Transfers the gamma-phosphate of ATP to the 4'-position of a tetraacyldisaccharide 1-phosphate intermediate (termed DS-1-P) to form tetraacyldisaccharide 1,4'-bis-phosphate (lipid IVA).</text>
</comment>
<evidence type="ECO:0000256" key="7">
    <source>
        <dbReference type="ARBA" id="ARBA00022679"/>
    </source>
</evidence>
<evidence type="ECO:0000256" key="11">
    <source>
        <dbReference type="ARBA" id="ARBA00023098"/>
    </source>
</evidence>
<evidence type="ECO:0000256" key="9">
    <source>
        <dbReference type="ARBA" id="ARBA00022777"/>
    </source>
</evidence>
<comment type="caution">
    <text evidence="14">The sequence shown here is derived from an EMBL/GenBank/DDBJ whole genome shotgun (WGS) entry which is preliminary data.</text>
</comment>
<gene>
    <name evidence="13" type="primary">lpxK</name>
    <name evidence="14" type="ORF">FVW59_04685</name>
</gene>
<dbReference type="GO" id="GO:0005886">
    <property type="term" value="C:plasma membrane"/>
    <property type="evidence" value="ECO:0007669"/>
    <property type="project" value="TreeGrafter"/>
</dbReference>
<dbReference type="InterPro" id="IPR003758">
    <property type="entry name" value="LpxK"/>
</dbReference>
<dbReference type="GO" id="GO:0005524">
    <property type="term" value="F:ATP binding"/>
    <property type="evidence" value="ECO:0007669"/>
    <property type="project" value="UniProtKB-UniRule"/>
</dbReference>
<dbReference type="Pfam" id="PF02606">
    <property type="entry name" value="LpxK"/>
    <property type="match status" value="1"/>
</dbReference>
<evidence type="ECO:0000256" key="8">
    <source>
        <dbReference type="ARBA" id="ARBA00022741"/>
    </source>
</evidence>
<protein>
    <recommendedName>
        <fullName evidence="4 13">Tetraacyldisaccharide 4'-kinase</fullName>
        <ecNumber evidence="3 13">2.7.1.130</ecNumber>
    </recommendedName>
    <alternativeName>
        <fullName evidence="12 13">Lipid A 4'-kinase</fullName>
    </alternativeName>
</protein>
<feature type="binding site" evidence="13">
    <location>
        <begin position="60"/>
        <end position="67"/>
    </location>
    <ligand>
        <name>ATP</name>
        <dbReference type="ChEBI" id="CHEBI:30616"/>
    </ligand>
</feature>
<keyword evidence="9 13" id="KW-0418">Kinase</keyword>
<keyword evidence="11 13" id="KW-0443">Lipid metabolism</keyword>